<proteinExistence type="predicted"/>
<organism evidence="7 8">
    <name type="scientific">Nemorincola caseinilytica</name>
    <dbReference type="NCBI Taxonomy" id="2054315"/>
    <lineage>
        <taxon>Bacteria</taxon>
        <taxon>Pseudomonadati</taxon>
        <taxon>Bacteroidota</taxon>
        <taxon>Chitinophagia</taxon>
        <taxon>Chitinophagales</taxon>
        <taxon>Chitinophagaceae</taxon>
        <taxon>Nemorincola</taxon>
    </lineage>
</organism>
<dbReference type="Proteomes" id="UP001500067">
    <property type="component" value="Unassembled WGS sequence"/>
</dbReference>
<dbReference type="EMBL" id="BAABFA010000011">
    <property type="protein sequence ID" value="GAA4465764.1"/>
    <property type="molecule type" value="Genomic_DNA"/>
</dbReference>
<comment type="subcellular location">
    <subcellularLocation>
        <location evidence="1">Membrane</location>
        <topology evidence="1">Multi-pass membrane protein</topology>
    </subcellularLocation>
</comment>
<feature type="transmembrane region" description="Helical" evidence="5">
    <location>
        <begin position="232"/>
        <end position="253"/>
    </location>
</feature>
<feature type="domain" description="O-antigen ligase-related" evidence="6">
    <location>
        <begin position="197"/>
        <end position="348"/>
    </location>
</feature>
<name>A0ABP8NHY4_9BACT</name>
<protein>
    <recommendedName>
        <fullName evidence="6">O-antigen ligase-related domain-containing protein</fullName>
    </recommendedName>
</protein>
<gene>
    <name evidence="7" type="ORF">GCM10023093_18470</name>
</gene>
<feature type="transmembrane region" description="Helical" evidence="5">
    <location>
        <begin position="84"/>
        <end position="104"/>
    </location>
</feature>
<sequence>MRALLRTDIVVARLLVMCIFLPDRLQVLASVGACVYFVFRTLGRKEWPPRQNFIAALALGSSFLLYIGAALITPASHRREAFSLCERMLSFLLMPFVFAIMSQYFRQLIAGQLRYFVYGCIIVSAMGIADFFYHHFIVNGGKVPMSHVELRNIFENFTGIHPTYMGVYLGFAICITGIMWEPASKRQAMLKNVTIYTLLLFLLSLFAKSPIIALGIIAIHFLYERRGQLRRFAVPGAVLAGVVGAACAFIPFVRQRAGEMLGLFGENTEDDLIQNSVHMRRLIWNTDVTLLKHYWLTGIGPGRLLEALHLRYFFHSLYSGYWVGYFDPHNQYLSHWLSFGIPGILVLVITLIIHLRRAVAAGNRLYLYLLFIIVITFFTETMLARQQGVLFYSIFTALFFFLYSPSPALPTGRQAPPRRGGKF</sequence>
<evidence type="ECO:0000256" key="5">
    <source>
        <dbReference type="SAM" id="Phobius"/>
    </source>
</evidence>
<evidence type="ECO:0000256" key="3">
    <source>
        <dbReference type="ARBA" id="ARBA00022989"/>
    </source>
</evidence>
<feature type="transmembrane region" description="Helical" evidence="5">
    <location>
        <begin position="365"/>
        <end position="383"/>
    </location>
</feature>
<accession>A0ABP8NHY4</accession>
<feature type="transmembrane region" description="Helical" evidence="5">
    <location>
        <begin position="116"/>
        <end position="138"/>
    </location>
</feature>
<dbReference type="Pfam" id="PF04932">
    <property type="entry name" value="Wzy_C"/>
    <property type="match status" value="1"/>
</dbReference>
<evidence type="ECO:0000259" key="6">
    <source>
        <dbReference type="Pfam" id="PF04932"/>
    </source>
</evidence>
<evidence type="ECO:0000256" key="1">
    <source>
        <dbReference type="ARBA" id="ARBA00004141"/>
    </source>
</evidence>
<comment type="caution">
    <text evidence="7">The sequence shown here is derived from an EMBL/GenBank/DDBJ whole genome shotgun (WGS) entry which is preliminary data.</text>
</comment>
<evidence type="ECO:0000313" key="8">
    <source>
        <dbReference type="Proteomes" id="UP001500067"/>
    </source>
</evidence>
<evidence type="ECO:0000256" key="2">
    <source>
        <dbReference type="ARBA" id="ARBA00022692"/>
    </source>
</evidence>
<keyword evidence="4 5" id="KW-0472">Membrane</keyword>
<dbReference type="InterPro" id="IPR007016">
    <property type="entry name" value="O-antigen_ligase-rel_domated"/>
</dbReference>
<keyword evidence="8" id="KW-1185">Reference proteome</keyword>
<dbReference type="InterPro" id="IPR051533">
    <property type="entry name" value="WaaL-like"/>
</dbReference>
<feature type="transmembrane region" description="Helical" evidence="5">
    <location>
        <begin position="200"/>
        <end position="223"/>
    </location>
</feature>
<feature type="transmembrane region" description="Helical" evidence="5">
    <location>
        <begin position="389"/>
        <end position="409"/>
    </location>
</feature>
<dbReference type="PANTHER" id="PTHR37422">
    <property type="entry name" value="TEICHURONIC ACID BIOSYNTHESIS PROTEIN TUAE"/>
    <property type="match status" value="1"/>
</dbReference>
<reference evidence="8" key="1">
    <citation type="journal article" date="2019" name="Int. J. Syst. Evol. Microbiol.">
        <title>The Global Catalogue of Microorganisms (GCM) 10K type strain sequencing project: providing services to taxonomists for standard genome sequencing and annotation.</title>
        <authorList>
            <consortium name="The Broad Institute Genomics Platform"/>
            <consortium name="The Broad Institute Genome Sequencing Center for Infectious Disease"/>
            <person name="Wu L."/>
            <person name="Ma J."/>
        </authorList>
    </citation>
    <scope>NUCLEOTIDE SEQUENCE [LARGE SCALE GENOMIC DNA]</scope>
    <source>
        <strain evidence="8">JCM 32105</strain>
    </source>
</reference>
<feature type="transmembrane region" description="Helical" evidence="5">
    <location>
        <begin position="53"/>
        <end position="72"/>
    </location>
</feature>
<keyword evidence="2 5" id="KW-0812">Transmembrane</keyword>
<feature type="transmembrane region" description="Helical" evidence="5">
    <location>
        <begin position="333"/>
        <end position="353"/>
    </location>
</feature>
<evidence type="ECO:0000313" key="7">
    <source>
        <dbReference type="EMBL" id="GAA4465764.1"/>
    </source>
</evidence>
<feature type="transmembrane region" description="Helical" evidence="5">
    <location>
        <begin position="159"/>
        <end position="180"/>
    </location>
</feature>
<evidence type="ECO:0000256" key="4">
    <source>
        <dbReference type="ARBA" id="ARBA00023136"/>
    </source>
</evidence>
<keyword evidence="3 5" id="KW-1133">Transmembrane helix</keyword>
<dbReference type="PANTHER" id="PTHR37422:SF17">
    <property type="entry name" value="O-ANTIGEN LIGASE"/>
    <property type="match status" value="1"/>
</dbReference>